<reference evidence="2 3" key="1">
    <citation type="journal article" date="2008" name="J. Biotechnol.">
        <title>The lifestyle of Corynebacterium urealyticum derived from its complete genome sequence established by pyrosequencing.</title>
        <authorList>
            <person name="Tauch A."/>
            <person name="Trost E."/>
            <person name="Tilker A."/>
            <person name="Ludewig U."/>
            <person name="Schneiker S."/>
            <person name="Goesmann A."/>
            <person name="Arnold W."/>
            <person name="Bekel T."/>
            <person name="Brinkrolf K."/>
            <person name="Brune I."/>
            <person name="Goetker S."/>
            <person name="Kalinowski J."/>
            <person name="Kamp P.-B."/>
            <person name="Lobo F.P."/>
            <person name="Viehoever P."/>
            <person name="Weisshaar B."/>
            <person name="Soriano F."/>
            <person name="Droege M."/>
            <person name="Puehler A."/>
        </authorList>
    </citation>
    <scope>NUCLEOTIDE SEQUENCE [LARGE SCALE GENOMIC DNA]</scope>
    <source>
        <strain evidence="3">ATCC 43042 / DSM 7109</strain>
    </source>
</reference>
<dbReference type="HOGENOM" id="CLU_2989017_0_0_11"/>
<evidence type="ECO:0000313" key="2">
    <source>
        <dbReference type="EMBL" id="CAQ05920.1"/>
    </source>
</evidence>
<feature type="region of interest" description="Disordered" evidence="1">
    <location>
        <begin position="38"/>
        <end position="57"/>
    </location>
</feature>
<keyword evidence="3" id="KW-1185">Reference proteome</keyword>
<dbReference type="KEGG" id="cur:cu1961"/>
<dbReference type="Proteomes" id="UP000001727">
    <property type="component" value="Chromosome"/>
</dbReference>
<protein>
    <submittedName>
        <fullName evidence="2">Uncharacterized protein</fullName>
    </submittedName>
</protein>
<gene>
    <name evidence="2" type="ordered locus">cu1961</name>
</gene>
<evidence type="ECO:0000313" key="3">
    <source>
        <dbReference type="Proteomes" id="UP000001727"/>
    </source>
</evidence>
<dbReference type="EMBL" id="AM942444">
    <property type="protein sequence ID" value="CAQ05920.1"/>
    <property type="molecule type" value="Genomic_DNA"/>
</dbReference>
<sequence>MMVTVEWDYVKGTAKGNTAYPTFGNGVARFVPSKNERVEWSQDHEKTMRKARRVIQE</sequence>
<name>B1VIX4_CORU7</name>
<evidence type="ECO:0000256" key="1">
    <source>
        <dbReference type="SAM" id="MobiDB-lite"/>
    </source>
</evidence>
<accession>B1VIX4</accession>
<organism evidence="2 3">
    <name type="scientific">Corynebacterium urealyticum (strain ATCC 43042 / DSM 7109)</name>
    <dbReference type="NCBI Taxonomy" id="504474"/>
    <lineage>
        <taxon>Bacteria</taxon>
        <taxon>Bacillati</taxon>
        <taxon>Actinomycetota</taxon>
        <taxon>Actinomycetes</taxon>
        <taxon>Mycobacteriales</taxon>
        <taxon>Corynebacteriaceae</taxon>
        <taxon>Corynebacterium</taxon>
    </lineage>
</organism>
<dbReference type="AlphaFoldDB" id="B1VIX4"/>
<proteinExistence type="predicted"/>